<reference evidence="7 8" key="1">
    <citation type="submission" date="2017-11" db="EMBL/GenBank/DDBJ databases">
        <authorList>
            <person name="Duchaud E."/>
        </authorList>
    </citation>
    <scope>NUCLEOTIDE SEQUENCE [LARGE SCALE GENOMIC DNA]</scope>
    <source>
        <strain evidence="7 8">TNO010</strain>
    </source>
</reference>
<feature type="domain" description="Histidine kinase" evidence="6">
    <location>
        <begin position="140"/>
        <end position="347"/>
    </location>
</feature>
<dbReference type="CDD" id="cd00082">
    <property type="entry name" value="HisKA"/>
    <property type="match status" value="1"/>
</dbReference>
<dbReference type="EMBL" id="OENE01000048">
    <property type="protein sequence ID" value="SOU89733.1"/>
    <property type="molecule type" value="Genomic_DNA"/>
</dbReference>
<sequence>MNSLLKRQIRKYLPENLHSNKELAAFLDAIDRSYTTSDDQFLMLQRATAISSEELFDAGEKLKEETNSQRKVIGKLKGVIDTLKFYDLEDGYSIENTDSLKLVDLIDNQTKEIIKINQQKDFLLKSLAQQNKELNDYAHMISHDLKTPLQSIEALSAWFLEDYGSVLGKQGEERIALIRDNIEKIDTLVSAIHKYATIDKAIAKAAVLKMDNLLATIINQLNVSKKTIINIPEKLPVIKGNKKLLEELFSNLIENAIKFNDKEVKEITIGFSENTDFWEFYVKDNGNGIAEKYFDKIFTAFFKLENDYKSAGIGLAIVKKIIHVYNGKIWVVSQLNVGTTFNFIIKK</sequence>
<evidence type="ECO:0000256" key="4">
    <source>
        <dbReference type="ARBA" id="ARBA00022679"/>
    </source>
</evidence>
<dbReference type="Pfam" id="PF02518">
    <property type="entry name" value="HATPase_c"/>
    <property type="match status" value="1"/>
</dbReference>
<dbReference type="AlphaFoldDB" id="A0A2I2MB22"/>
<dbReference type="InterPro" id="IPR004358">
    <property type="entry name" value="Sig_transdc_His_kin-like_C"/>
</dbReference>
<protein>
    <recommendedName>
        <fullName evidence="2">histidine kinase</fullName>
        <ecNumber evidence="2">2.7.13.3</ecNumber>
    </recommendedName>
</protein>
<dbReference type="InterPro" id="IPR036890">
    <property type="entry name" value="HATPase_C_sf"/>
</dbReference>
<dbReference type="Proteomes" id="UP000490060">
    <property type="component" value="Unassembled WGS sequence"/>
</dbReference>
<dbReference type="InterPro" id="IPR036097">
    <property type="entry name" value="HisK_dim/P_sf"/>
</dbReference>
<evidence type="ECO:0000313" key="7">
    <source>
        <dbReference type="EMBL" id="SOU89733.1"/>
    </source>
</evidence>
<dbReference type="SMART" id="SM00388">
    <property type="entry name" value="HisKA"/>
    <property type="match status" value="1"/>
</dbReference>
<dbReference type="InterPro" id="IPR050351">
    <property type="entry name" value="BphY/WalK/GraS-like"/>
</dbReference>
<dbReference type="GO" id="GO:0007234">
    <property type="term" value="P:osmosensory signaling via phosphorelay pathway"/>
    <property type="evidence" value="ECO:0007669"/>
    <property type="project" value="TreeGrafter"/>
</dbReference>
<evidence type="ECO:0000256" key="1">
    <source>
        <dbReference type="ARBA" id="ARBA00000085"/>
    </source>
</evidence>
<dbReference type="PANTHER" id="PTHR42878">
    <property type="entry name" value="TWO-COMPONENT HISTIDINE KINASE"/>
    <property type="match status" value="1"/>
</dbReference>
<evidence type="ECO:0000313" key="8">
    <source>
        <dbReference type="Proteomes" id="UP000490060"/>
    </source>
</evidence>
<dbReference type="InterPro" id="IPR003661">
    <property type="entry name" value="HisK_dim/P_dom"/>
</dbReference>
<evidence type="ECO:0000256" key="3">
    <source>
        <dbReference type="ARBA" id="ARBA00022553"/>
    </source>
</evidence>
<dbReference type="RefSeq" id="WP_172505858.1">
    <property type="nucleotide sequence ID" value="NZ_OENE01000048.1"/>
</dbReference>
<dbReference type="GO" id="GO:0000156">
    <property type="term" value="F:phosphorelay response regulator activity"/>
    <property type="evidence" value="ECO:0007669"/>
    <property type="project" value="TreeGrafter"/>
</dbReference>
<keyword evidence="4" id="KW-0808">Transferase</keyword>
<name>A0A2I2MB22_9FLAO</name>
<dbReference type="InterPro" id="IPR003594">
    <property type="entry name" value="HATPase_dom"/>
</dbReference>
<dbReference type="SUPFAM" id="SSF47384">
    <property type="entry name" value="Homodimeric domain of signal transducing histidine kinase"/>
    <property type="match status" value="1"/>
</dbReference>
<evidence type="ECO:0000256" key="5">
    <source>
        <dbReference type="ARBA" id="ARBA00022777"/>
    </source>
</evidence>
<dbReference type="SMART" id="SM00387">
    <property type="entry name" value="HATPase_c"/>
    <property type="match status" value="1"/>
</dbReference>
<keyword evidence="3" id="KW-0597">Phosphoprotein</keyword>
<organism evidence="7 8">
    <name type="scientific">Tenacibaculum finnmarkense genomovar ulcerans</name>
    <dbReference type="NCBI Taxonomy" id="2781388"/>
    <lineage>
        <taxon>Bacteria</taxon>
        <taxon>Pseudomonadati</taxon>
        <taxon>Bacteroidota</taxon>
        <taxon>Flavobacteriia</taxon>
        <taxon>Flavobacteriales</taxon>
        <taxon>Flavobacteriaceae</taxon>
        <taxon>Tenacibaculum</taxon>
        <taxon>Tenacibaculum finnmarkense</taxon>
    </lineage>
</organism>
<evidence type="ECO:0000259" key="6">
    <source>
        <dbReference type="PROSITE" id="PS50109"/>
    </source>
</evidence>
<comment type="catalytic activity">
    <reaction evidence="1">
        <text>ATP + protein L-histidine = ADP + protein N-phospho-L-histidine.</text>
        <dbReference type="EC" id="2.7.13.3"/>
    </reaction>
</comment>
<dbReference type="Pfam" id="PF00512">
    <property type="entry name" value="HisKA"/>
    <property type="match status" value="1"/>
</dbReference>
<gene>
    <name evidence="7" type="ORF">TNO010_520120</name>
</gene>
<dbReference type="InterPro" id="IPR005467">
    <property type="entry name" value="His_kinase_dom"/>
</dbReference>
<dbReference type="GO" id="GO:0000155">
    <property type="term" value="F:phosphorelay sensor kinase activity"/>
    <property type="evidence" value="ECO:0007669"/>
    <property type="project" value="InterPro"/>
</dbReference>
<dbReference type="GO" id="GO:0030295">
    <property type="term" value="F:protein kinase activator activity"/>
    <property type="evidence" value="ECO:0007669"/>
    <property type="project" value="TreeGrafter"/>
</dbReference>
<dbReference type="Gene3D" id="1.10.287.130">
    <property type="match status" value="1"/>
</dbReference>
<proteinExistence type="predicted"/>
<dbReference type="Gene3D" id="3.30.565.10">
    <property type="entry name" value="Histidine kinase-like ATPase, C-terminal domain"/>
    <property type="match status" value="1"/>
</dbReference>
<evidence type="ECO:0000256" key="2">
    <source>
        <dbReference type="ARBA" id="ARBA00012438"/>
    </source>
</evidence>
<keyword evidence="5 7" id="KW-0418">Kinase</keyword>
<dbReference type="EC" id="2.7.13.3" evidence="2"/>
<accession>A0A2I2MB22</accession>
<dbReference type="PANTHER" id="PTHR42878:SF15">
    <property type="entry name" value="BACTERIOPHYTOCHROME"/>
    <property type="match status" value="1"/>
</dbReference>
<dbReference type="PRINTS" id="PR00344">
    <property type="entry name" value="BCTRLSENSOR"/>
</dbReference>
<dbReference type="PROSITE" id="PS50109">
    <property type="entry name" value="HIS_KIN"/>
    <property type="match status" value="1"/>
</dbReference>
<dbReference type="SUPFAM" id="SSF55874">
    <property type="entry name" value="ATPase domain of HSP90 chaperone/DNA topoisomerase II/histidine kinase"/>
    <property type="match status" value="1"/>
</dbReference>